<evidence type="ECO:0000256" key="1">
    <source>
        <dbReference type="ARBA" id="ARBA00006817"/>
    </source>
</evidence>
<evidence type="ECO:0000313" key="4">
    <source>
        <dbReference type="Proteomes" id="UP000244962"/>
    </source>
</evidence>
<keyword evidence="4" id="KW-1185">Reference proteome</keyword>
<dbReference type="RefSeq" id="WP_108963082.1">
    <property type="nucleotide sequence ID" value="NZ_QEFB01000011.1"/>
</dbReference>
<dbReference type="InterPro" id="IPR013538">
    <property type="entry name" value="ASHA1/2-like_C"/>
</dbReference>
<gene>
    <name evidence="3" type="ORF">DF223_10225</name>
</gene>
<comment type="similarity">
    <text evidence="1">Belongs to the AHA1 family.</text>
</comment>
<dbReference type="Proteomes" id="UP000244962">
    <property type="component" value="Unassembled WGS sequence"/>
</dbReference>
<evidence type="ECO:0000259" key="2">
    <source>
        <dbReference type="Pfam" id="PF08327"/>
    </source>
</evidence>
<feature type="domain" description="Activator of Hsp90 ATPase homologue 1/2-like C-terminal" evidence="2">
    <location>
        <begin position="18"/>
        <end position="164"/>
    </location>
</feature>
<dbReference type="CDD" id="cd07814">
    <property type="entry name" value="SRPBCC_CalC_Aha1-like"/>
    <property type="match status" value="1"/>
</dbReference>
<accession>A0A2U1TCM0</accession>
<name>A0A2U1TCM0_9MICO</name>
<dbReference type="Pfam" id="PF08327">
    <property type="entry name" value="AHSA1"/>
    <property type="match status" value="1"/>
</dbReference>
<dbReference type="InterPro" id="IPR023393">
    <property type="entry name" value="START-like_dom_sf"/>
</dbReference>
<proteinExistence type="inferred from homology"/>
<dbReference type="AlphaFoldDB" id="A0A2U1TCM0"/>
<dbReference type="SUPFAM" id="SSF55961">
    <property type="entry name" value="Bet v1-like"/>
    <property type="match status" value="1"/>
</dbReference>
<protein>
    <submittedName>
        <fullName evidence="3">SRPBCC domain-containing protein</fullName>
    </submittedName>
</protein>
<comment type="caution">
    <text evidence="3">The sequence shown here is derived from an EMBL/GenBank/DDBJ whole genome shotgun (WGS) entry which is preliminary data.</text>
</comment>
<sequence length="175" mass="18652">MGNSSSTFEVRVTREFPVPVDSAYAAWTTPELLMQWWGPLGFTCPVANLDVRVGGVSLVAMRAPAQFGGGDMFNTWTYTLVDPPNRLEFEMRFTDANGEAISPADVGIPAGVPDTVPHVVTFASVGEGGSRLSVTEYGYTVEEARDGSQAGLDQCLDKLATLLGDGSTAAVDTRR</sequence>
<dbReference type="EMBL" id="QEFB01000011">
    <property type="protein sequence ID" value="PWC06635.1"/>
    <property type="molecule type" value="Genomic_DNA"/>
</dbReference>
<organism evidence="3 4">
    <name type="scientific">Mycetocola zhujimingii</name>
    <dbReference type="NCBI Taxonomy" id="2079792"/>
    <lineage>
        <taxon>Bacteria</taxon>
        <taxon>Bacillati</taxon>
        <taxon>Actinomycetota</taxon>
        <taxon>Actinomycetes</taxon>
        <taxon>Micrococcales</taxon>
        <taxon>Microbacteriaceae</taxon>
        <taxon>Mycetocola</taxon>
    </lineage>
</organism>
<evidence type="ECO:0000313" key="3">
    <source>
        <dbReference type="EMBL" id="PWC06635.1"/>
    </source>
</evidence>
<reference evidence="4" key="1">
    <citation type="submission" date="2018-04" db="EMBL/GenBank/DDBJ databases">
        <authorList>
            <person name="Liu S."/>
            <person name="Wang Z."/>
            <person name="Li J."/>
        </authorList>
    </citation>
    <scope>NUCLEOTIDE SEQUENCE [LARGE SCALE GENOMIC DNA]</scope>
    <source>
        <strain evidence="4">622</strain>
    </source>
</reference>
<dbReference type="Gene3D" id="3.30.530.20">
    <property type="match status" value="1"/>
</dbReference>